<dbReference type="EMBL" id="FUYP01000003">
    <property type="protein sequence ID" value="SKB32292.1"/>
    <property type="molecule type" value="Genomic_DNA"/>
</dbReference>
<gene>
    <name evidence="1" type="ORF">SAMN06295937_100362</name>
</gene>
<sequence>MTQLRPARFVDVPALVDMLVDQQKTSIYAETVNVDRDHARKLLAHMVQRHGGTHDGATCVFVCEASDGAIAGFCAGMLNRVYMIGTELMAQDAFLVVARGAPGAAVLQLLDAYLAWAEASPKVREIQLSHTAAIPGSERIAKLYRRKGFVPFGRSYRREVAAPVTMKEAA</sequence>
<dbReference type="SUPFAM" id="SSF55729">
    <property type="entry name" value="Acyl-CoA N-acyltransferases (Nat)"/>
    <property type="match status" value="1"/>
</dbReference>
<protein>
    <recommendedName>
        <fullName evidence="3">N-acetyltransferase domain-containing protein</fullName>
    </recommendedName>
</protein>
<keyword evidence="2" id="KW-1185">Reference proteome</keyword>
<accession>A0A1T5ABD6</accession>
<evidence type="ECO:0000313" key="2">
    <source>
        <dbReference type="Proteomes" id="UP000190044"/>
    </source>
</evidence>
<organism evidence="1 2">
    <name type="scientific">Sphingopyxis flava</name>
    <dbReference type="NCBI Taxonomy" id="1507287"/>
    <lineage>
        <taxon>Bacteria</taxon>
        <taxon>Pseudomonadati</taxon>
        <taxon>Pseudomonadota</taxon>
        <taxon>Alphaproteobacteria</taxon>
        <taxon>Sphingomonadales</taxon>
        <taxon>Sphingomonadaceae</taxon>
        <taxon>Sphingopyxis</taxon>
    </lineage>
</organism>
<dbReference type="AlphaFoldDB" id="A0A1T5ABD6"/>
<dbReference type="OrthoDB" id="7305212at2"/>
<name>A0A1T5ABD6_9SPHN</name>
<dbReference type="Gene3D" id="3.40.630.30">
    <property type="match status" value="1"/>
</dbReference>
<evidence type="ECO:0000313" key="1">
    <source>
        <dbReference type="EMBL" id="SKB32292.1"/>
    </source>
</evidence>
<evidence type="ECO:0008006" key="3">
    <source>
        <dbReference type="Google" id="ProtNLM"/>
    </source>
</evidence>
<dbReference type="Proteomes" id="UP000190044">
    <property type="component" value="Unassembled WGS sequence"/>
</dbReference>
<reference evidence="2" key="1">
    <citation type="submission" date="2017-02" db="EMBL/GenBank/DDBJ databases">
        <authorList>
            <person name="Varghese N."/>
            <person name="Submissions S."/>
        </authorList>
    </citation>
    <scope>NUCLEOTIDE SEQUENCE [LARGE SCALE GENOMIC DNA]</scope>
    <source>
        <strain evidence="2">R11H</strain>
    </source>
</reference>
<proteinExistence type="predicted"/>
<dbReference type="RefSeq" id="WP_079637256.1">
    <property type="nucleotide sequence ID" value="NZ_FUYP01000003.1"/>
</dbReference>
<dbReference type="InterPro" id="IPR016181">
    <property type="entry name" value="Acyl_CoA_acyltransferase"/>
</dbReference>